<dbReference type="RefSeq" id="WP_203386967.1">
    <property type="nucleotide sequence ID" value="NZ_CP064781.1"/>
</dbReference>
<gene>
    <name evidence="3" type="ORF">IWH25_17115</name>
</gene>
<accession>A0A974PYS2</accession>
<dbReference type="InterPro" id="IPR017208">
    <property type="entry name" value="UCP037442_abhydr"/>
</dbReference>
<dbReference type="GO" id="GO:0016787">
    <property type="term" value="F:hydrolase activity"/>
    <property type="evidence" value="ECO:0007669"/>
    <property type="project" value="UniProtKB-KW"/>
</dbReference>
<proteinExistence type="predicted"/>
<evidence type="ECO:0000313" key="4">
    <source>
        <dbReference type="Proteomes" id="UP000663444"/>
    </source>
</evidence>
<evidence type="ECO:0000313" key="3">
    <source>
        <dbReference type="EMBL" id="QRJ63440.1"/>
    </source>
</evidence>
<dbReference type="InterPro" id="IPR029058">
    <property type="entry name" value="AB_hydrolase_fold"/>
</dbReference>
<organism evidence="3 4">
    <name type="scientific">Azospira restricta</name>
    <dbReference type="NCBI Taxonomy" id="404405"/>
    <lineage>
        <taxon>Bacteria</taxon>
        <taxon>Pseudomonadati</taxon>
        <taxon>Pseudomonadota</taxon>
        <taxon>Betaproteobacteria</taxon>
        <taxon>Rhodocyclales</taxon>
        <taxon>Rhodocyclaceae</taxon>
        <taxon>Azospira</taxon>
    </lineage>
</organism>
<keyword evidence="4" id="KW-1185">Reference proteome</keyword>
<dbReference type="Gene3D" id="3.40.50.1820">
    <property type="entry name" value="alpha/beta hydrolase"/>
    <property type="match status" value="1"/>
</dbReference>
<dbReference type="KEGG" id="ares:IWH25_17115"/>
<name>A0A974PYS2_9RHOO</name>
<feature type="domain" description="Serine aminopeptidase S33" evidence="2">
    <location>
        <begin position="28"/>
        <end position="155"/>
    </location>
</feature>
<dbReference type="AlphaFoldDB" id="A0A974PYS2"/>
<dbReference type="Proteomes" id="UP000663444">
    <property type="component" value="Chromosome"/>
</dbReference>
<evidence type="ECO:0000256" key="1">
    <source>
        <dbReference type="SAM" id="Phobius"/>
    </source>
</evidence>
<sequence>MSRHPKPDTIAAADGQPLAARFFAPAGAARGAVIIAPAMGVGQEYYADFAHWLAQQGYAAITFDYRGMGHSRRGSLRGFKADIFDWARLDCGAAAEALTQRFPGVPLTWIGHSLGGQILAFFPQHARLAKAITVGTGSGYWRENVWTLKSYVWWLWYVIVPLTLPLFDYFPGRRLKKVGDLPRGVMAQWRRWCLHRDYAVGVEGEPVRRQYAAVTTPIVSLSFTDDEFMSAKNTASLHGFYTGAAKTMKRIAPRDVGARRIGHFGFFRRRFAETLWARHLLPELA</sequence>
<feature type="transmembrane region" description="Helical" evidence="1">
    <location>
        <begin position="151"/>
        <end position="170"/>
    </location>
</feature>
<keyword evidence="1" id="KW-0812">Transmembrane</keyword>
<keyword evidence="3" id="KW-0378">Hydrolase</keyword>
<keyword evidence="1" id="KW-0472">Membrane</keyword>
<keyword evidence="1" id="KW-1133">Transmembrane helix</keyword>
<dbReference type="PIRSF" id="PIRSF037442">
    <property type="entry name" value="UCP037442_abhydr"/>
    <property type="match status" value="1"/>
</dbReference>
<dbReference type="Pfam" id="PF12146">
    <property type="entry name" value="Hydrolase_4"/>
    <property type="match status" value="1"/>
</dbReference>
<dbReference type="SUPFAM" id="SSF53474">
    <property type="entry name" value="alpha/beta-Hydrolases"/>
    <property type="match status" value="1"/>
</dbReference>
<protein>
    <submittedName>
        <fullName evidence="3">Alpha/beta fold hydrolase</fullName>
    </submittedName>
</protein>
<evidence type="ECO:0000259" key="2">
    <source>
        <dbReference type="Pfam" id="PF12146"/>
    </source>
</evidence>
<dbReference type="EMBL" id="CP064781">
    <property type="protein sequence ID" value="QRJ63440.1"/>
    <property type="molecule type" value="Genomic_DNA"/>
</dbReference>
<dbReference type="InterPro" id="IPR022742">
    <property type="entry name" value="Hydrolase_4"/>
</dbReference>
<reference evidence="3" key="1">
    <citation type="submission" date="2020-11" db="EMBL/GenBank/DDBJ databases">
        <title>Azospira restricta DSM 18626 genome sequence.</title>
        <authorList>
            <person name="Moe W.M."/>
        </authorList>
    </citation>
    <scope>NUCLEOTIDE SEQUENCE</scope>
    <source>
        <strain evidence="3">DSM 18626</strain>
    </source>
</reference>